<dbReference type="AlphaFoldDB" id="A0A9E2KMR2"/>
<accession>A0A9E2KMR2</accession>
<keyword evidence="1" id="KW-0812">Transmembrane</keyword>
<reference evidence="2" key="2">
    <citation type="submission" date="2021-04" db="EMBL/GenBank/DDBJ databases">
        <authorList>
            <person name="Gilroy R."/>
        </authorList>
    </citation>
    <scope>NUCLEOTIDE SEQUENCE</scope>
    <source>
        <strain evidence="2">687</strain>
    </source>
</reference>
<reference evidence="2" key="1">
    <citation type="journal article" date="2021" name="PeerJ">
        <title>Extensive microbial diversity within the chicken gut microbiome revealed by metagenomics and culture.</title>
        <authorList>
            <person name="Gilroy R."/>
            <person name="Ravi A."/>
            <person name="Getino M."/>
            <person name="Pursley I."/>
            <person name="Horton D.L."/>
            <person name="Alikhan N.F."/>
            <person name="Baker D."/>
            <person name="Gharbi K."/>
            <person name="Hall N."/>
            <person name="Watson M."/>
            <person name="Adriaenssens E.M."/>
            <person name="Foster-Nyarko E."/>
            <person name="Jarju S."/>
            <person name="Secka A."/>
            <person name="Antonio M."/>
            <person name="Oren A."/>
            <person name="Chaudhuri R.R."/>
            <person name="La Ragione R."/>
            <person name="Hildebrand F."/>
            <person name="Pallen M.J."/>
        </authorList>
    </citation>
    <scope>NUCLEOTIDE SEQUENCE</scope>
    <source>
        <strain evidence="2">687</strain>
    </source>
</reference>
<evidence type="ECO:0000313" key="2">
    <source>
        <dbReference type="EMBL" id="MBU3826343.1"/>
    </source>
</evidence>
<proteinExistence type="predicted"/>
<sequence length="134" mass="15655">MEEYRPILYVMSLFVAWWAQALFSTPALPDIRSYLLLVAASLWLLSSVVILFKERKRPSAIFMLALALCPHLFYAEFLLLSMSPDFRADRIDAIYIVYNVMRYFLLLCALLIIIRRLLHKLNSFADETPLRPKP</sequence>
<feature type="transmembrane region" description="Helical" evidence="1">
    <location>
        <begin position="7"/>
        <end position="28"/>
    </location>
</feature>
<feature type="transmembrane region" description="Helical" evidence="1">
    <location>
        <begin position="59"/>
        <end position="81"/>
    </location>
</feature>
<dbReference type="EMBL" id="JAHLFG010000028">
    <property type="protein sequence ID" value="MBU3826343.1"/>
    <property type="molecule type" value="Genomic_DNA"/>
</dbReference>
<name>A0A9E2KMR2_9GAMM</name>
<keyword evidence="1" id="KW-0472">Membrane</keyword>
<evidence type="ECO:0000313" key="3">
    <source>
        <dbReference type="Proteomes" id="UP000824150"/>
    </source>
</evidence>
<feature type="transmembrane region" description="Helical" evidence="1">
    <location>
        <begin position="34"/>
        <end position="52"/>
    </location>
</feature>
<evidence type="ECO:0000256" key="1">
    <source>
        <dbReference type="SAM" id="Phobius"/>
    </source>
</evidence>
<dbReference type="Proteomes" id="UP000824150">
    <property type="component" value="Unassembled WGS sequence"/>
</dbReference>
<feature type="transmembrane region" description="Helical" evidence="1">
    <location>
        <begin position="93"/>
        <end position="114"/>
    </location>
</feature>
<gene>
    <name evidence="2" type="ORF">IAA31_02475</name>
</gene>
<protein>
    <submittedName>
        <fullName evidence="2">Uncharacterized protein</fullName>
    </submittedName>
</protein>
<comment type="caution">
    <text evidence="2">The sequence shown here is derived from an EMBL/GenBank/DDBJ whole genome shotgun (WGS) entry which is preliminary data.</text>
</comment>
<organism evidence="2 3">
    <name type="scientific">Candidatus Anaerobiospirillum merdipullorum</name>
    <dbReference type="NCBI Taxonomy" id="2838450"/>
    <lineage>
        <taxon>Bacteria</taxon>
        <taxon>Pseudomonadati</taxon>
        <taxon>Pseudomonadota</taxon>
        <taxon>Gammaproteobacteria</taxon>
        <taxon>Aeromonadales</taxon>
        <taxon>Succinivibrionaceae</taxon>
        <taxon>Anaerobiospirillum</taxon>
    </lineage>
</organism>
<keyword evidence="1" id="KW-1133">Transmembrane helix</keyword>